<dbReference type="RefSeq" id="WP_186913012.1">
    <property type="nucleotide sequence ID" value="NZ_JACOFV010000012.1"/>
</dbReference>
<reference evidence="1" key="1">
    <citation type="submission" date="2020-08" db="EMBL/GenBank/DDBJ databases">
        <title>Novel species isolated from subtropical streams in China.</title>
        <authorList>
            <person name="Lu H."/>
        </authorList>
    </citation>
    <scope>NUCLEOTIDE SEQUENCE</scope>
    <source>
        <strain evidence="1">KACC 12607</strain>
    </source>
</reference>
<dbReference type="Proteomes" id="UP000634011">
    <property type="component" value="Unassembled WGS sequence"/>
</dbReference>
<dbReference type="PANTHER" id="PTHR33835">
    <property type="entry name" value="YALI0C07656P"/>
    <property type="match status" value="1"/>
</dbReference>
<gene>
    <name evidence="1" type="ORF">H8K32_13190</name>
</gene>
<evidence type="ECO:0000313" key="2">
    <source>
        <dbReference type="Proteomes" id="UP000634011"/>
    </source>
</evidence>
<dbReference type="PANTHER" id="PTHR33835:SF1">
    <property type="entry name" value="METALLO-BETA-LACTAMASE DOMAIN-CONTAINING PROTEIN"/>
    <property type="match status" value="1"/>
</dbReference>
<evidence type="ECO:0000313" key="1">
    <source>
        <dbReference type="EMBL" id="MBC3863060.1"/>
    </source>
</evidence>
<dbReference type="SUPFAM" id="SSF56281">
    <property type="entry name" value="Metallo-hydrolase/oxidoreductase"/>
    <property type="match status" value="1"/>
</dbReference>
<keyword evidence="2" id="KW-1185">Reference proteome</keyword>
<dbReference type="InterPro" id="IPR036866">
    <property type="entry name" value="RibonucZ/Hydroxyglut_hydro"/>
</dbReference>
<comment type="caution">
    <text evidence="1">The sequence shown here is derived from an EMBL/GenBank/DDBJ whole genome shotgun (WGS) entry which is preliminary data.</text>
</comment>
<dbReference type="EMBL" id="JACOFV010000012">
    <property type="protein sequence ID" value="MBC3863060.1"/>
    <property type="molecule type" value="Genomic_DNA"/>
</dbReference>
<protein>
    <submittedName>
        <fullName evidence="1">DUF4336 domain-containing protein</fullName>
    </submittedName>
</protein>
<dbReference type="AlphaFoldDB" id="A0A923HJ00"/>
<proteinExistence type="predicted"/>
<dbReference type="Pfam" id="PF14234">
    <property type="entry name" value="DUF4336"/>
    <property type="match status" value="1"/>
</dbReference>
<organism evidence="1 2">
    <name type="scientific">Undibacterium jejuense</name>
    <dbReference type="NCBI Taxonomy" id="1344949"/>
    <lineage>
        <taxon>Bacteria</taxon>
        <taxon>Pseudomonadati</taxon>
        <taxon>Pseudomonadota</taxon>
        <taxon>Betaproteobacteria</taxon>
        <taxon>Burkholderiales</taxon>
        <taxon>Oxalobacteraceae</taxon>
        <taxon>Undibacterium</taxon>
    </lineage>
</organism>
<sequence length="226" mass="25411">MLQLIAPNIWHIQHAFTSNGLPVSSRMTVIRLSNGNLWLHSPVALSSTLKAELDALGKVEFIVAPNKYHHLFVGDYLHAYPAARLYGAPGLSKKRPDLKGMQELSPHIEPEWQTDLEQIFFAGIPVGNETVWFHRASGTLILTDLCQWWQGDLSFSAAMYASLTGVRKQLAVPKTIRWMTKDKPAARDCANKILAWPIERIVVAHNAIIEKNARASLQQALSWFEH</sequence>
<accession>A0A923HJ00</accession>
<dbReference type="InterPro" id="IPR025638">
    <property type="entry name" value="DUF4336"/>
</dbReference>
<name>A0A923HJ00_9BURK</name>